<evidence type="ECO:0000256" key="5">
    <source>
        <dbReference type="ARBA" id="ARBA00022597"/>
    </source>
</evidence>
<comment type="function">
    <text evidence="10">The phosphoenolpyruvate-dependent sugar phosphotransferase system (sugar PTS), a major carbohydrate active transport system, catalyzes the phosphorylation of incoming sugar substrates concomitantly with their translocation across the cell membrane. The enzyme II UlaABC PTS system is involved in ascorbate transport.</text>
</comment>
<feature type="transmembrane region" description="Helical" evidence="14">
    <location>
        <begin position="316"/>
        <end position="337"/>
    </location>
</feature>
<dbReference type="NCBIfam" id="NF009553">
    <property type="entry name" value="PRK12997.1-5"/>
    <property type="match status" value="1"/>
</dbReference>
<feature type="transmembrane region" description="Helical" evidence="14">
    <location>
        <begin position="397"/>
        <end position="418"/>
    </location>
</feature>
<feature type="transmembrane region" description="Helical" evidence="14">
    <location>
        <begin position="425"/>
        <end position="443"/>
    </location>
</feature>
<dbReference type="RefSeq" id="WP_213112507.1">
    <property type="nucleotide sequence ID" value="NZ_JAGYPJ010000001.1"/>
</dbReference>
<keyword evidence="7 14" id="KW-0812">Transmembrane</keyword>
<dbReference type="PANTHER" id="PTHR33843">
    <property type="entry name" value="ASCORBATE-SPECIFIC PTS SYSTEM EIIC COMPONENT"/>
    <property type="match status" value="1"/>
</dbReference>
<evidence type="ECO:0000313" key="16">
    <source>
        <dbReference type="Proteomes" id="UP000682713"/>
    </source>
</evidence>
<dbReference type="NCBIfam" id="NF006920">
    <property type="entry name" value="PRK09410.1-2"/>
    <property type="match status" value="1"/>
</dbReference>
<comment type="caution">
    <text evidence="15">The sequence shown here is derived from an EMBL/GenBank/DDBJ whole genome shotgun (WGS) entry which is preliminary data.</text>
</comment>
<evidence type="ECO:0000256" key="9">
    <source>
        <dbReference type="ARBA" id="ARBA00023136"/>
    </source>
</evidence>
<feature type="transmembrane region" description="Helical" evidence="14">
    <location>
        <begin position="370"/>
        <end position="391"/>
    </location>
</feature>
<accession>A0A942YN10</accession>
<dbReference type="GO" id="GO:0005886">
    <property type="term" value="C:plasma membrane"/>
    <property type="evidence" value="ECO:0007669"/>
    <property type="project" value="UniProtKB-SubCell"/>
</dbReference>
<dbReference type="InterPro" id="IPR004703">
    <property type="entry name" value="PTS_sugar-sp_permease"/>
</dbReference>
<dbReference type="EMBL" id="JAGYPJ010000001">
    <property type="protein sequence ID" value="MBS4202099.1"/>
    <property type="molecule type" value="Genomic_DNA"/>
</dbReference>
<dbReference type="Proteomes" id="UP000682713">
    <property type="component" value="Unassembled WGS sequence"/>
</dbReference>
<gene>
    <name evidence="15" type="ORF">KHA93_21045</name>
</gene>
<dbReference type="InterPro" id="IPR051562">
    <property type="entry name" value="Ascorbate-PTS_EIIC"/>
</dbReference>
<dbReference type="Pfam" id="PF03611">
    <property type="entry name" value="EIIC-GAT"/>
    <property type="match status" value="1"/>
</dbReference>
<keyword evidence="3" id="KW-0813">Transport</keyword>
<evidence type="ECO:0000256" key="4">
    <source>
        <dbReference type="ARBA" id="ARBA00022475"/>
    </source>
</evidence>
<evidence type="ECO:0000256" key="6">
    <source>
        <dbReference type="ARBA" id="ARBA00022683"/>
    </source>
</evidence>
<feature type="transmembrane region" description="Helical" evidence="14">
    <location>
        <begin position="92"/>
        <end position="112"/>
    </location>
</feature>
<dbReference type="PANTHER" id="PTHR33843:SF4">
    <property type="entry name" value="ASCORBATE-SPECIFIC PTS SYSTEM EIIC COMPONENT"/>
    <property type="match status" value="1"/>
</dbReference>
<keyword evidence="4" id="KW-1003">Cell membrane</keyword>
<feature type="transmembrane region" description="Helical" evidence="14">
    <location>
        <begin position="254"/>
        <end position="274"/>
    </location>
</feature>
<comment type="similarity">
    <text evidence="11">Belongs to the UlaA family.</text>
</comment>
<sequence>MLNVIIELLTTPAITLGLVALAGLLVQKKSFSDTIRGTLKTILGLLILTAGAGVIVSYLTPFSDMFTKGFGLTGVVPFDEAVIGALSEKVPVIARTTSIILALGFLINVLLARFTPYKYIFLTGHMMWIMAGGLSWAFYDLGVTEWETIMYGSIIQGMTLTILPAIAQPIMKKVTGTDDLAYGHLTTTGVVLSAWIGKTVGNPQKNSEDVNLPKGMDFFRDTAISISIVMLVIYIVTAIAAGPTFMQTLSGDQGWLTFTIIQGLGFAAGVLILLQGVRMFLGEIVPAFRGIALKLVPGAKPALDCPIVFPYAPTALMLGFLFAIVGMVVGMLVSNVFNTVIPLPSIIGGFFTGGVAGIFGNALGGRRGAMVSGFIYGLVLTIPVALFYPLFGLETYGVTGIAFLVPDGIIVLTIVSLFVKAGLKILLFIPLIALLAYGFWHSYKTNIKPPHTKAG</sequence>
<keyword evidence="5" id="KW-0762">Sugar transport</keyword>
<name>A0A942YN10_9BACI</name>
<evidence type="ECO:0000256" key="7">
    <source>
        <dbReference type="ARBA" id="ARBA00022692"/>
    </source>
</evidence>
<reference evidence="15 16" key="1">
    <citation type="submission" date="2021-05" db="EMBL/GenBank/DDBJ databases">
        <title>Novel Bacillus species.</title>
        <authorList>
            <person name="Liu G."/>
        </authorList>
    </citation>
    <scope>NUCLEOTIDE SEQUENCE [LARGE SCALE GENOMIC DNA]</scope>
    <source>
        <strain evidence="15 16">FJAT-49732</strain>
    </source>
</reference>
<evidence type="ECO:0000256" key="8">
    <source>
        <dbReference type="ARBA" id="ARBA00022989"/>
    </source>
</evidence>
<protein>
    <recommendedName>
        <fullName evidence="12">Ascorbate-specific PTS system EIIC component</fullName>
    </recommendedName>
    <alternativeName>
        <fullName evidence="13">Ascorbate-specific permease IIC component UlaA</fullName>
    </alternativeName>
</protein>
<feature type="transmembrane region" description="Helical" evidence="14">
    <location>
        <begin position="38"/>
        <end position="59"/>
    </location>
</feature>
<keyword evidence="6" id="KW-0598">Phosphotransferase system</keyword>
<evidence type="ECO:0000256" key="1">
    <source>
        <dbReference type="ARBA" id="ARBA00004651"/>
    </source>
</evidence>
<feature type="transmembrane region" description="Helical" evidence="14">
    <location>
        <begin position="149"/>
        <end position="167"/>
    </location>
</feature>
<evidence type="ECO:0000256" key="12">
    <source>
        <dbReference type="ARBA" id="ARBA00039702"/>
    </source>
</evidence>
<dbReference type="AlphaFoldDB" id="A0A942YN10"/>
<evidence type="ECO:0000256" key="13">
    <source>
        <dbReference type="ARBA" id="ARBA00042859"/>
    </source>
</evidence>
<feature type="transmembrane region" description="Helical" evidence="14">
    <location>
        <begin position="223"/>
        <end position="242"/>
    </location>
</feature>
<keyword evidence="16" id="KW-1185">Reference proteome</keyword>
<dbReference type="GO" id="GO:0009401">
    <property type="term" value="P:phosphoenolpyruvate-dependent sugar phosphotransferase system"/>
    <property type="evidence" value="ECO:0007669"/>
    <property type="project" value="UniProtKB-KW"/>
</dbReference>
<evidence type="ECO:0000313" key="15">
    <source>
        <dbReference type="EMBL" id="MBS4202099.1"/>
    </source>
</evidence>
<comment type="subcellular location">
    <subcellularLocation>
        <location evidence="1">Cell membrane</location>
        <topology evidence="1">Multi-pass membrane protein</topology>
    </subcellularLocation>
</comment>
<feature type="transmembrane region" description="Helical" evidence="14">
    <location>
        <begin position="343"/>
        <end position="363"/>
    </location>
</feature>
<organism evidence="15 16">
    <name type="scientific">Lederbergia citrisecunda</name>
    <dbReference type="NCBI Taxonomy" id="2833583"/>
    <lineage>
        <taxon>Bacteria</taxon>
        <taxon>Bacillati</taxon>
        <taxon>Bacillota</taxon>
        <taxon>Bacilli</taxon>
        <taxon>Bacillales</taxon>
        <taxon>Bacillaceae</taxon>
        <taxon>Lederbergia</taxon>
    </lineage>
</organism>
<proteinExistence type="inferred from homology"/>
<evidence type="ECO:0000256" key="2">
    <source>
        <dbReference type="ARBA" id="ARBA00011738"/>
    </source>
</evidence>
<keyword evidence="9 14" id="KW-0472">Membrane</keyword>
<evidence type="ECO:0000256" key="3">
    <source>
        <dbReference type="ARBA" id="ARBA00022448"/>
    </source>
</evidence>
<evidence type="ECO:0000256" key="14">
    <source>
        <dbReference type="SAM" id="Phobius"/>
    </source>
</evidence>
<keyword evidence="8 14" id="KW-1133">Transmembrane helix</keyword>
<comment type="subunit">
    <text evidence="2">Homodimer.</text>
</comment>
<feature type="transmembrane region" description="Helical" evidence="14">
    <location>
        <begin position="119"/>
        <end position="137"/>
    </location>
</feature>
<evidence type="ECO:0000256" key="11">
    <source>
        <dbReference type="ARBA" id="ARBA00038218"/>
    </source>
</evidence>
<evidence type="ECO:0000256" key="10">
    <source>
        <dbReference type="ARBA" id="ARBA00037387"/>
    </source>
</evidence>
<feature type="transmembrane region" description="Helical" evidence="14">
    <location>
        <begin position="6"/>
        <end position="26"/>
    </location>
</feature>